<keyword evidence="2" id="KW-1185">Reference proteome</keyword>
<protein>
    <submittedName>
        <fullName evidence="1">Uncharacterized protein</fullName>
    </submittedName>
</protein>
<gene>
    <name evidence="1" type="ORF">I2501_30735</name>
</gene>
<evidence type="ECO:0000313" key="1">
    <source>
        <dbReference type="EMBL" id="MBF9072409.1"/>
    </source>
</evidence>
<name>A0A931FJ47_9ACTN</name>
<sequence length="228" mass="24106">MSRIDALLGGSRPVSDESRQIWVNLPEGYTALPLTDVSGTLERAAAIVAEFAPEPLRELVAPTADLLEFLLLELSERGASYCGLGQHISPVDGTLVSSTLVVSLHSTNASGDPKQLLGEMAKRVDPASLEDGDAELVDLLGNPVLFLEGVRRLPMPENDDPSATSPLFTMEALVPSPDGDLLAAIEFATPFLDQGPQFRVMLAQFAASVSFEAPPPEPDTSSILSALG</sequence>
<accession>A0A931FJ47</accession>
<dbReference type="RefSeq" id="WP_196197575.1">
    <property type="nucleotide sequence ID" value="NZ_JADPRT010000016.1"/>
</dbReference>
<evidence type="ECO:0000313" key="2">
    <source>
        <dbReference type="Proteomes" id="UP000657385"/>
    </source>
</evidence>
<dbReference type="EMBL" id="JADPRT010000016">
    <property type="protein sequence ID" value="MBF9072409.1"/>
    <property type="molecule type" value="Genomic_DNA"/>
</dbReference>
<comment type="caution">
    <text evidence="1">The sequence shown here is derived from an EMBL/GenBank/DDBJ whole genome shotgun (WGS) entry which is preliminary data.</text>
</comment>
<proteinExistence type="predicted"/>
<dbReference type="AlphaFoldDB" id="A0A931FJ47"/>
<reference evidence="1" key="1">
    <citation type="submission" date="2020-11" db="EMBL/GenBank/DDBJ databases">
        <title>Isolation and identification of active actinomycetes.</title>
        <authorList>
            <person name="Yu B."/>
        </authorList>
    </citation>
    <scope>NUCLEOTIDE SEQUENCE</scope>
    <source>
        <strain evidence="1">NEAU-YB345</strain>
    </source>
</reference>
<organism evidence="1 2">
    <name type="scientific">Streptacidiphilus fuscans</name>
    <dbReference type="NCBI Taxonomy" id="2789292"/>
    <lineage>
        <taxon>Bacteria</taxon>
        <taxon>Bacillati</taxon>
        <taxon>Actinomycetota</taxon>
        <taxon>Actinomycetes</taxon>
        <taxon>Kitasatosporales</taxon>
        <taxon>Streptomycetaceae</taxon>
        <taxon>Streptacidiphilus</taxon>
    </lineage>
</organism>
<dbReference type="Proteomes" id="UP000657385">
    <property type="component" value="Unassembled WGS sequence"/>
</dbReference>